<dbReference type="InterPro" id="IPR004089">
    <property type="entry name" value="MCPsignal_dom"/>
</dbReference>
<evidence type="ECO:0000256" key="2">
    <source>
        <dbReference type="ARBA" id="ARBA00029447"/>
    </source>
</evidence>
<dbReference type="CDD" id="cd06225">
    <property type="entry name" value="HAMP"/>
    <property type="match status" value="1"/>
</dbReference>
<sequence>MRLGTKILAFLAVLTVVAMTAIFIVVVTLHQVNGQFQGFVQRDVAYYSHVKETYAQGLQRGQAVRNLIINPKDQKAQDNFAKACKDNLLAFDQLRADAVTYGIQVELAEAEKLTAEDIQLQEKIIALVAQDRIAAETLLRERETPVWRQFKDQYFAMEAKVNQQFRAKGEELATMITARSAMTMGLFGGFLVVAIGVFLLLRKMVIAPVLLLKRELQNLAERGGDLTQQINVASKDEIGELAQAVNLFLSKLREMVAAALKDAVSVASVAEQLREAARQTGAATADVTETIGQVADGATRQSHHVTLILEKMNSTGGEVRASQTEVARTLEEAKITAAEAHKGQQAIQSSITHLNLVTHTVEFATDSIQKLAQRSNDIGDTVTIITELAEQTNLLALNASIEAARAGEQGRGFAIVADEVRKLAEQSRGAAERITRLIQLVQSETSVTVRTMETNLAAIRQQVNLIGQGGEALKQIVTRVDRTEADIEQVQVLFQQIEKSTEEVLSAIKQISTTISDAAASSEEVAASSQEQLATVEEVTASAEQLADLAKTLKDNMGRFQV</sequence>
<evidence type="ECO:0000259" key="5">
    <source>
        <dbReference type="PROSITE" id="PS50111"/>
    </source>
</evidence>
<dbReference type="GO" id="GO:0016020">
    <property type="term" value="C:membrane"/>
    <property type="evidence" value="ECO:0007669"/>
    <property type="project" value="InterPro"/>
</dbReference>
<dbReference type="Gene3D" id="1.10.287.950">
    <property type="entry name" value="Methyl-accepting chemotaxis protein"/>
    <property type="match status" value="1"/>
</dbReference>
<dbReference type="EMBL" id="SLXT01000036">
    <property type="protein sequence ID" value="TCP60485.1"/>
    <property type="molecule type" value="Genomic_DNA"/>
</dbReference>
<dbReference type="PRINTS" id="PR00260">
    <property type="entry name" value="CHEMTRNSDUCR"/>
</dbReference>
<evidence type="ECO:0000259" key="6">
    <source>
        <dbReference type="PROSITE" id="PS50885"/>
    </source>
</evidence>
<dbReference type="GO" id="GO:0006935">
    <property type="term" value="P:chemotaxis"/>
    <property type="evidence" value="ECO:0007669"/>
    <property type="project" value="InterPro"/>
</dbReference>
<keyword evidence="8" id="KW-1185">Reference proteome</keyword>
<dbReference type="Gene3D" id="6.10.340.10">
    <property type="match status" value="1"/>
</dbReference>
<reference evidence="7 8" key="1">
    <citation type="submission" date="2019-03" db="EMBL/GenBank/DDBJ databases">
        <title>Genomic Encyclopedia of Type Strains, Phase IV (KMG-IV): sequencing the most valuable type-strain genomes for metagenomic binning, comparative biology and taxonomic classification.</title>
        <authorList>
            <person name="Goeker M."/>
        </authorList>
    </citation>
    <scope>NUCLEOTIDE SEQUENCE [LARGE SCALE GENOMIC DNA]</scope>
    <source>
        <strain evidence="7 8">DSM 11170</strain>
    </source>
</reference>
<dbReference type="AlphaFoldDB" id="A0A4R2RMR3"/>
<dbReference type="Pfam" id="PF00672">
    <property type="entry name" value="HAMP"/>
    <property type="match status" value="1"/>
</dbReference>
<dbReference type="InterPro" id="IPR004090">
    <property type="entry name" value="Chemotax_Me-accpt_rcpt"/>
</dbReference>
<feature type="transmembrane region" description="Helical" evidence="4">
    <location>
        <begin position="7"/>
        <end position="29"/>
    </location>
</feature>
<comment type="caution">
    <text evidence="7">The sequence shown here is derived from an EMBL/GenBank/DDBJ whole genome shotgun (WGS) entry which is preliminary data.</text>
</comment>
<evidence type="ECO:0000256" key="1">
    <source>
        <dbReference type="ARBA" id="ARBA00023224"/>
    </source>
</evidence>
<keyword evidence="4" id="KW-0472">Membrane</keyword>
<dbReference type="PANTHER" id="PTHR32089:SF112">
    <property type="entry name" value="LYSOZYME-LIKE PROTEIN-RELATED"/>
    <property type="match status" value="1"/>
</dbReference>
<dbReference type="RefSeq" id="WP_131920738.1">
    <property type="nucleotide sequence ID" value="NZ_JAOQNU010000036.1"/>
</dbReference>
<proteinExistence type="inferred from homology"/>
<evidence type="ECO:0000256" key="4">
    <source>
        <dbReference type="SAM" id="Phobius"/>
    </source>
</evidence>
<dbReference type="Proteomes" id="UP000294813">
    <property type="component" value="Unassembled WGS sequence"/>
</dbReference>
<feature type="domain" description="Methyl-accepting transducer" evidence="5">
    <location>
        <begin position="276"/>
        <end position="512"/>
    </location>
</feature>
<gene>
    <name evidence="7" type="ORF">EDD73_13613</name>
</gene>
<feature type="domain" description="HAMP" evidence="6">
    <location>
        <begin position="203"/>
        <end position="257"/>
    </location>
</feature>
<dbReference type="InterPro" id="IPR003660">
    <property type="entry name" value="HAMP_dom"/>
</dbReference>
<dbReference type="GO" id="GO:0007165">
    <property type="term" value="P:signal transduction"/>
    <property type="evidence" value="ECO:0007669"/>
    <property type="project" value="UniProtKB-KW"/>
</dbReference>
<dbReference type="PANTHER" id="PTHR32089">
    <property type="entry name" value="METHYL-ACCEPTING CHEMOTAXIS PROTEIN MCPB"/>
    <property type="match status" value="1"/>
</dbReference>
<keyword evidence="4" id="KW-0812">Transmembrane</keyword>
<comment type="similarity">
    <text evidence="2">Belongs to the methyl-accepting chemotaxis (MCP) protein family.</text>
</comment>
<dbReference type="PROSITE" id="PS50885">
    <property type="entry name" value="HAMP"/>
    <property type="match status" value="1"/>
</dbReference>
<keyword evidence="4" id="KW-1133">Transmembrane helix</keyword>
<dbReference type="PROSITE" id="PS50111">
    <property type="entry name" value="CHEMOTAXIS_TRANSDUC_2"/>
    <property type="match status" value="1"/>
</dbReference>
<dbReference type="SMART" id="SM00304">
    <property type="entry name" value="HAMP"/>
    <property type="match status" value="1"/>
</dbReference>
<name>A0A4R2RMR3_9FIRM</name>
<dbReference type="SUPFAM" id="SSF58104">
    <property type="entry name" value="Methyl-accepting chemotaxis protein (MCP) signaling domain"/>
    <property type="match status" value="1"/>
</dbReference>
<dbReference type="Pfam" id="PF00015">
    <property type="entry name" value="MCPsignal"/>
    <property type="match status" value="1"/>
</dbReference>
<feature type="transmembrane region" description="Helical" evidence="4">
    <location>
        <begin position="181"/>
        <end position="201"/>
    </location>
</feature>
<dbReference type="OrthoDB" id="9814363at2"/>
<accession>A0A4R2RMR3</accession>
<protein>
    <submittedName>
        <fullName evidence="7">Methyl-accepting chemotaxis protein</fullName>
    </submittedName>
</protein>
<organism evidence="7 8">
    <name type="scientific">Heliophilum fasciatum</name>
    <dbReference type="NCBI Taxonomy" id="35700"/>
    <lineage>
        <taxon>Bacteria</taxon>
        <taxon>Bacillati</taxon>
        <taxon>Bacillota</taxon>
        <taxon>Clostridia</taxon>
        <taxon>Eubacteriales</taxon>
        <taxon>Heliobacteriaceae</taxon>
        <taxon>Heliophilum</taxon>
    </lineage>
</organism>
<dbReference type="GO" id="GO:0004888">
    <property type="term" value="F:transmembrane signaling receptor activity"/>
    <property type="evidence" value="ECO:0007669"/>
    <property type="project" value="InterPro"/>
</dbReference>
<evidence type="ECO:0000256" key="3">
    <source>
        <dbReference type="PROSITE-ProRule" id="PRU00284"/>
    </source>
</evidence>
<evidence type="ECO:0000313" key="7">
    <source>
        <dbReference type="EMBL" id="TCP60485.1"/>
    </source>
</evidence>
<keyword evidence="1 3" id="KW-0807">Transducer</keyword>
<evidence type="ECO:0000313" key="8">
    <source>
        <dbReference type="Proteomes" id="UP000294813"/>
    </source>
</evidence>
<dbReference type="SMART" id="SM00283">
    <property type="entry name" value="MA"/>
    <property type="match status" value="1"/>
</dbReference>